<organism evidence="5 7">
    <name type="scientific">Aphanomyces stellatus</name>
    <dbReference type="NCBI Taxonomy" id="120398"/>
    <lineage>
        <taxon>Eukaryota</taxon>
        <taxon>Sar</taxon>
        <taxon>Stramenopiles</taxon>
        <taxon>Oomycota</taxon>
        <taxon>Saprolegniomycetes</taxon>
        <taxon>Saprolegniales</taxon>
        <taxon>Verrucalvaceae</taxon>
        <taxon>Aphanomyces</taxon>
    </lineage>
</organism>
<dbReference type="InterPro" id="IPR032675">
    <property type="entry name" value="LRR_dom_sf"/>
</dbReference>
<proteinExistence type="predicted"/>
<dbReference type="AlphaFoldDB" id="A0A485LML4"/>
<dbReference type="EMBL" id="VJMH01001832">
    <property type="protein sequence ID" value="KAF0710920.1"/>
    <property type="molecule type" value="Genomic_DNA"/>
</dbReference>
<dbReference type="EMBL" id="CAADRA010007326">
    <property type="protein sequence ID" value="VFU00341.1"/>
    <property type="molecule type" value="Genomic_DNA"/>
</dbReference>
<protein>
    <submittedName>
        <fullName evidence="5">Aste57867_23230 protein</fullName>
    </submittedName>
    <submittedName>
        <fullName evidence="6">Aste57867_23696 protein</fullName>
    </submittedName>
    <submittedName>
        <fullName evidence="4">Aste57867_5442 protein</fullName>
    </submittedName>
</protein>
<dbReference type="EMBL" id="VJMH01007300">
    <property type="protein sequence ID" value="KAF0684318.1"/>
    <property type="molecule type" value="Genomic_DNA"/>
</dbReference>
<evidence type="ECO:0000313" key="1">
    <source>
        <dbReference type="EMBL" id="KAF0684318.1"/>
    </source>
</evidence>
<dbReference type="EMBL" id="VJMH01007239">
    <property type="protein sequence ID" value="KAF0684816.1"/>
    <property type="molecule type" value="Genomic_DNA"/>
</dbReference>
<dbReference type="EMBL" id="CAADRA010001833">
    <property type="protein sequence ID" value="VFT82494.1"/>
    <property type="molecule type" value="Genomic_DNA"/>
</dbReference>
<evidence type="ECO:0000313" key="4">
    <source>
        <dbReference type="EMBL" id="VFT82494.1"/>
    </source>
</evidence>
<gene>
    <name evidence="5" type="primary">Aste57867_23230</name>
    <name evidence="6" type="synonym">Aste57867_23696</name>
    <name evidence="4" type="synonym">Aste57867_5442</name>
    <name evidence="3" type="ORF">As57867_005429</name>
    <name evidence="2" type="ORF">As57867_023159</name>
    <name evidence="1" type="ORF">As57867_023624</name>
    <name evidence="5" type="ORF">ASTE57867_23230</name>
    <name evidence="6" type="ORF">ASTE57867_23696</name>
    <name evidence="4" type="ORF">ASTE57867_5442</name>
</gene>
<sequence>MLGLRDTSTPLPMHPTKRQKTCSLLSDEALYPRRAECRLPPELMQHVARFLETCDAFFGFMEAFVDKDALGLLQHVWKLSTVVPRHDLWPQLVLDQQPHHRSIPLLGKVTPFYPIVHIRGAVDWTVVRQLSATPIAWTMPSPTLWHPSHVAPLLKIVSLSIQAGVTCDVIDTLFPLLPHLRTLKVQTKNETTTSALTCFLLRSNVTSLHVRGQDWFDEDESDFQLTQLTSRHIRDVTQWLLNTRVRSLTWSNFDWQSSESAMQGLYAAIFLSPSLLTFSHDWMPLPWMDTLAMKQPISIQSLKLTACELNAACIKSLSVGLVGSTVIALDISHNRTLGVQGLRHLTTVLPQTNIRTLGLCCVGMDDRACERLAAALPRTRIQHLNISGNFITHVGAGALAWHLPEAAQLKTLFVQLEDTCVVGSTALIESLGRRRAAPVELFIFSYNMTADEVLQLNALAARFPSLKKCCVKHSTLERSWNLVLGLLENFSVAH</sequence>
<dbReference type="Gene3D" id="3.80.10.10">
    <property type="entry name" value="Ribonuclease Inhibitor"/>
    <property type="match status" value="1"/>
</dbReference>
<reference evidence="5 7" key="1">
    <citation type="submission" date="2019-03" db="EMBL/GenBank/DDBJ databases">
        <authorList>
            <person name="Gaulin E."/>
            <person name="Dumas B."/>
        </authorList>
    </citation>
    <scope>NUCLEOTIDE SEQUENCE [LARGE SCALE GENOMIC DNA]</scope>
    <source>
        <strain evidence="5">CBS 568.67</strain>
    </source>
</reference>
<name>A0A485LML4_9STRA</name>
<dbReference type="EMBL" id="CAADRA010007265">
    <property type="protein sequence ID" value="VFT99875.1"/>
    <property type="molecule type" value="Genomic_DNA"/>
</dbReference>
<evidence type="ECO:0000313" key="2">
    <source>
        <dbReference type="EMBL" id="KAF0684816.1"/>
    </source>
</evidence>
<evidence type="ECO:0000313" key="5">
    <source>
        <dbReference type="EMBL" id="VFT99875.1"/>
    </source>
</evidence>
<evidence type="ECO:0000313" key="6">
    <source>
        <dbReference type="EMBL" id="VFU00341.1"/>
    </source>
</evidence>
<dbReference type="Proteomes" id="UP000332933">
    <property type="component" value="Unassembled WGS sequence"/>
</dbReference>
<evidence type="ECO:0000313" key="3">
    <source>
        <dbReference type="EMBL" id="KAF0710920.1"/>
    </source>
</evidence>
<reference evidence="1" key="2">
    <citation type="submission" date="2019-06" db="EMBL/GenBank/DDBJ databases">
        <title>Genomics analysis of Aphanomyces spp. identifies a new class of oomycete effector associated with host adaptation.</title>
        <authorList>
            <person name="Gaulin E."/>
        </authorList>
    </citation>
    <scope>NUCLEOTIDE SEQUENCE</scope>
    <source>
        <strain evidence="1">CBS 578.67</strain>
    </source>
</reference>
<evidence type="ECO:0000313" key="7">
    <source>
        <dbReference type="Proteomes" id="UP000332933"/>
    </source>
</evidence>
<accession>A0A485LML4</accession>
<dbReference type="OrthoDB" id="120976at2759"/>
<keyword evidence="7" id="KW-1185">Reference proteome</keyword>
<dbReference type="SUPFAM" id="SSF52047">
    <property type="entry name" value="RNI-like"/>
    <property type="match status" value="1"/>
</dbReference>